<dbReference type="AlphaFoldDB" id="A0AAD7SFW9"/>
<proteinExistence type="predicted"/>
<protein>
    <submittedName>
        <fullName evidence="1">Uncharacterized protein</fullName>
    </submittedName>
</protein>
<accession>A0AAD7SFW9</accession>
<comment type="caution">
    <text evidence="1">The sequence shown here is derived from an EMBL/GenBank/DDBJ whole genome shotgun (WGS) entry which is preliminary data.</text>
</comment>
<keyword evidence="2" id="KW-1185">Reference proteome</keyword>
<evidence type="ECO:0000313" key="1">
    <source>
        <dbReference type="EMBL" id="KAJ8401821.1"/>
    </source>
</evidence>
<reference evidence="1" key="1">
    <citation type="journal article" date="2023" name="Science">
        <title>Genome structures resolve the early diversification of teleost fishes.</title>
        <authorList>
            <person name="Parey E."/>
            <person name="Louis A."/>
            <person name="Montfort J."/>
            <person name="Bouchez O."/>
            <person name="Roques C."/>
            <person name="Iampietro C."/>
            <person name="Lluch J."/>
            <person name="Castinel A."/>
            <person name="Donnadieu C."/>
            <person name="Desvignes T."/>
            <person name="Floi Bucao C."/>
            <person name="Jouanno E."/>
            <person name="Wen M."/>
            <person name="Mejri S."/>
            <person name="Dirks R."/>
            <person name="Jansen H."/>
            <person name="Henkel C."/>
            <person name="Chen W.J."/>
            <person name="Zahm M."/>
            <person name="Cabau C."/>
            <person name="Klopp C."/>
            <person name="Thompson A.W."/>
            <person name="Robinson-Rechavi M."/>
            <person name="Braasch I."/>
            <person name="Lecointre G."/>
            <person name="Bobe J."/>
            <person name="Postlethwait J.H."/>
            <person name="Berthelot C."/>
            <person name="Roest Crollius H."/>
            <person name="Guiguen Y."/>
        </authorList>
    </citation>
    <scope>NUCLEOTIDE SEQUENCE</scope>
    <source>
        <strain evidence="1">NC1722</strain>
    </source>
</reference>
<name>A0AAD7SFW9_9TELE</name>
<sequence>MFGRSFSDEDHSTTFHKEWCLKFMSAWNSEGKIPSTKGHCGQKLILLDRDVHALV</sequence>
<dbReference type="EMBL" id="JAINUG010000068">
    <property type="protein sequence ID" value="KAJ8401821.1"/>
    <property type="molecule type" value="Genomic_DNA"/>
</dbReference>
<gene>
    <name evidence="1" type="ORF">AAFF_G00377920</name>
</gene>
<evidence type="ECO:0000313" key="2">
    <source>
        <dbReference type="Proteomes" id="UP001221898"/>
    </source>
</evidence>
<dbReference type="Proteomes" id="UP001221898">
    <property type="component" value="Unassembled WGS sequence"/>
</dbReference>
<organism evidence="1 2">
    <name type="scientific">Aldrovandia affinis</name>
    <dbReference type="NCBI Taxonomy" id="143900"/>
    <lineage>
        <taxon>Eukaryota</taxon>
        <taxon>Metazoa</taxon>
        <taxon>Chordata</taxon>
        <taxon>Craniata</taxon>
        <taxon>Vertebrata</taxon>
        <taxon>Euteleostomi</taxon>
        <taxon>Actinopterygii</taxon>
        <taxon>Neopterygii</taxon>
        <taxon>Teleostei</taxon>
        <taxon>Notacanthiformes</taxon>
        <taxon>Halosauridae</taxon>
        <taxon>Aldrovandia</taxon>
    </lineage>
</organism>